<feature type="compositionally biased region" description="Basic residues" evidence="1">
    <location>
        <begin position="26"/>
        <end position="35"/>
    </location>
</feature>
<sequence>MQLSNLLKLKVSGFSSEFVVQDDKSRRRNRSHRKWISTDTNDSSDPPNDNGSNGSGGDGGNGGGNGGGGGGGVVVVEVVVATAKAAAAAPRGLEYFYLTYRQVVTRPSIRRERREEILKRSTSVRERDEEKGTR</sequence>
<name>A0A834K8L5_VESPE</name>
<reference evidence="2" key="1">
    <citation type="journal article" date="2020" name="G3 (Bethesda)">
        <title>High-Quality Assemblies for Three Invasive Social Wasps from the &lt;i&gt;Vespula&lt;/i&gt; Genus.</title>
        <authorList>
            <person name="Harrop T.W.R."/>
            <person name="Guhlin J."/>
            <person name="McLaughlin G.M."/>
            <person name="Permina E."/>
            <person name="Stockwell P."/>
            <person name="Gilligan J."/>
            <person name="Le Lec M.F."/>
            <person name="Gruber M.A.M."/>
            <person name="Quinn O."/>
            <person name="Lovegrove M."/>
            <person name="Duncan E.J."/>
            <person name="Remnant E.J."/>
            <person name="Van Eeckhoven J."/>
            <person name="Graham B."/>
            <person name="Knapp R.A."/>
            <person name="Langford K.W."/>
            <person name="Kronenberg Z."/>
            <person name="Press M.O."/>
            <person name="Eacker S.M."/>
            <person name="Wilson-Rankin E.E."/>
            <person name="Purcell J."/>
            <person name="Lester P.J."/>
            <person name="Dearden P.K."/>
        </authorList>
    </citation>
    <scope>NUCLEOTIDE SEQUENCE</scope>
    <source>
        <strain evidence="2">Volc-1</strain>
    </source>
</reference>
<organism evidence="2 3">
    <name type="scientific">Vespula pensylvanica</name>
    <name type="common">Western yellow jacket</name>
    <name type="synonym">Wasp</name>
    <dbReference type="NCBI Taxonomy" id="30213"/>
    <lineage>
        <taxon>Eukaryota</taxon>
        <taxon>Metazoa</taxon>
        <taxon>Ecdysozoa</taxon>
        <taxon>Arthropoda</taxon>
        <taxon>Hexapoda</taxon>
        <taxon>Insecta</taxon>
        <taxon>Pterygota</taxon>
        <taxon>Neoptera</taxon>
        <taxon>Endopterygota</taxon>
        <taxon>Hymenoptera</taxon>
        <taxon>Apocrita</taxon>
        <taxon>Aculeata</taxon>
        <taxon>Vespoidea</taxon>
        <taxon>Vespidae</taxon>
        <taxon>Vespinae</taxon>
        <taxon>Vespula</taxon>
    </lineage>
</organism>
<feature type="region of interest" description="Disordered" evidence="1">
    <location>
        <begin position="18"/>
        <end position="72"/>
    </location>
</feature>
<feature type="compositionally biased region" description="Gly residues" evidence="1">
    <location>
        <begin position="53"/>
        <end position="72"/>
    </location>
</feature>
<feature type="compositionally biased region" description="Low complexity" evidence="1">
    <location>
        <begin position="41"/>
        <end position="52"/>
    </location>
</feature>
<dbReference type="AlphaFoldDB" id="A0A834K8L5"/>
<comment type="caution">
    <text evidence="2">The sequence shown here is derived from an EMBL/GenBank/DDBJ whole genome shotgun (WGS) entry which is preliminary data.</text>
</comment>
<evidence type="ECO:0000313" key="2">
    <source>
        <dbReference type="EMBL" id="KAF7402126.1"/>
    </source>
</evidence>
<accession>A0A834K8L5</accession>
<dbReference type="Proteomes" id="UP000600918">
    <property type="component" value="Unassembled WGS sequence"/>
</dbReference>
<dbReference type="EMBL" id="JACSDY010000017">
    <property type="protein sequence ID" value="KAF7402126.1"/>
    <property type="molecule type" value="Genomic_DNA"/>
</dbReference>
<keyword evidence="3" id="KW-1185">Reference proteome</keyword>
<protein>
    <submittedName>
        <fullName evidence="2">Uncharacterized protein</fullName>
    </submittedName>
</protein>
<proteinExistence type="predicted"/>
<evidence type="ECO:0000313" key="3">
    <source>
        <dbReference type="Proteomes" id="UP000600918"/>
    </source>
</evidence>
<gene>
    <name evidence="2" type="ORF">H0235_015462</name>
</gene>
<evidence type="ECO:0000256" key="1">
    <source>
        <dbReference type="SAM" id="MobiDB-lite"/>
    </source>
</evidence>